<evidence type="ECO:0000313" key="2">
    <source>
        <dbReference type="Proteomes" id="UP000177528"/>
    </source>
</evidence>
<dbReference type="PROSITE" id="PS00409">
    <property type="entry name" value="PROKAR_NTER_METHYL"/>
    <property type="match status" value="1"/>
</dbReference>
<protein>
    <recommendedName>
        <fullName evidence="3">Type II secretion system protein GspI C-terminal domain-containing protein</fullName>
    </recommendedName>
</protein>
<dbReference type="Proteomes" id="UP000177528">
    <property type="component" value="Unassembled WGS sequence"/>
</dbReference>
<dbReference type="AlphaFoldDB" id="A0A1G1X4J0"/>
<name>A0A1G1X4J0_9BACT</name>
<proteinExistence type="predicted"/>
<dbReference type="EMBL" id="MHHR01000011">
    <property type="protein sequence ID" value="OGY34711.1"/>
    <property type="molecule type" value="Genomic_DNA"/>
</dbReference>
<evidence type="ECO:0000313" key="1">
    <source>
        <dbReference type="EMBL" id="OGY34711.1"/>
    </source>
</evidence>
<evidence type="ECO:0008006" key="3">
    <source>
        <dbReference type="Google" id="ProtNLM"/>
    </source>
</evidence>
<comment type="caution">
    <text evidence="1">The sequence shown here is derived from an EMBL/GenBank/DDBJ whole genome shotgun (WGS) entry which is preliminary data.</text>
</comment>
<dbReference type="NCBIfam" id="TIGR02532">
    <property type="entry name" value="IV_pilin_GFxxxE"/>
    <property type="match status" value="1"/>
</dbReference>
<accession>A0A1G1X4J0</accession>
<dbReference type="Pfam" id="PF07963">
    <property type="entry name" value="N_methyl"/>
    <property type="match status" value="1"/>
</dbReference>
<reference evidence="1 2" key="1">
    <citation type="journal article" date="2016" name="Nat. Commun.">
        <title>Thousands of microbial genomes shed light on interconnected biogeochemical processes in an aquifer system.</title>
        <authorList>
            <person name="Anantharaman K."/>
            <person name="Brown C.T."/>
            <person name="Hug L.A."/>
            <person name="Sharon I."/>
            <person name="Castelle C.J."/>
            <person name="Probst A.J."/>
            <person name="Thomas B.C."/>
            <person name="Singh A."/>
            <person name="Wilkins M.J."/>
            <person name="Karaoz U."/>
            <person name="Brodie E.L."/>
            <person name="Williams K.H."/>
            <person name="Hubbard S.S."/>
            <person name="Banfield J.F."/>
        </authorList>
    </citation>
    <scope>NUCLEOTIDE SEQUENCE [LARGE SCALE GENOMIC DNA]</scope>
</reference>
<gene>
    <name evidence="1" type="ORF">A3D99_05250</name>
</gene>
<sequence>MIMQNKGFTLVEVLIGLSIATAAAVSVAYTIANTNKVADAGKQTFIATNLAHEGLELTRALRDDIWFTEGVQEDADWSDEIVVSEDINKTIIFDQDPTEFIRTVMITQDDDHDEYINVTSKVDWTSARGEGKNVEIKEKLYNWYVTPTP</sequence>
<dbReference type="InterPro" id="IPR012902">
    <property type="entry name" value="N_methyl_site"/>
</dbReference>
<organism evidence="1 2">
    <name type="scientific">Candidatus Andersenbacteria bacterium RIFCSPHIGHO2_12_FULL_45_11</name>
    <dbReference type="NCBI Taxonomy" id="1797281"/>
    <lineage>
        <taxon>Bacteria</taxon>
        <taxon>Candidatus Anderseniibacteriota</taxon>
    </lineage>
</organism>